<dbReference type="EMBL" id="JAPFRF010000005">
    <property type="protein sequence ID" value="KAJ7332381.1"/>
    <property type="molecule type" value="Genomic_DNA"/>
</dbReference>
<feature type="domain" description="Sushi" evidence="6">
    <location>
        <begin position="1115"/>
        <end position="1173"/>
    </location>
</feature>
<keyword evidence="1 4" id="KW-0768">Sushi</keyword>
<dbReference type="Proteomes" id="UP001142489">
    <property type="component" value="Unassembled WGS sequence"/>
</dbReference>
<feature type="disulfide bond" evidence="4">
    <location>
        <begin position="1117"/>
        <end position="1160"/>
    </location>
</feature>
<feature type="domain" description="Sushi" evidence="6">
    <location>
        <begin position="858"/>
        <end position="915"/>
    </location>
</feature>
<comment type="caution">
    <text evidence="7">The sequence shown here is derived from an EMBL/GenBank/DDBJ whole genome shotgun (WGS) entry which is preliminary data.</text>
</comment>
<evidence type="ECO:0000259" key="6">
    <source>
        <dbReference type="PROSITE" id="PS50923"/>
    </source>
</evidence>
<sequence length="1340" mass="151917">PCNISRKQLDEKNLLLRRGQRHRGLIRNGHTLEFMCKKSYTIISPSVRKCADGNLTLPTCTSGEIGSEMSIPGDNSSEKLPPLTWDPPTEVACTAPQIDNGNFLPVRNKYKSGDVIHASCYPGYILKHRDDSSVCTKYGWSPSIKCISKRCAYPHIVNGALSWSNIYYSDVYFPKEEGQTIHFKCNRGFLPENKKHWHMIRCTKFGWDPKPKCFKKCSQPPRIQDGDFLEPSQKQYLTGAKMTYKCQRHYVMRGSPEVRCEKGNWTEAPVCLVPCTITGEEMDHNHIHLKWSNERKLYVESGDVVEFACQTGYRPDPSSHVFRAYCTKGTLEYPRCIVVQIVCLSPHVEHGDFRPKAVRYQYEDPIEIVCDAGFQSSALISRCTEQGWQPPAKCIPKNCGYIQIQNGNFYYNENPRTFPRRLGSQIHYRCNSGFLPPEKTYYGTFRCTRSGWDPEPKCLKKCEHRSPLRNGKFIYSYWNSFIEGDPIFYSCNEGYHPANKNASVTCTKDGWSPPPKCVTWQELLPSCKNDPPLHGFFVNPKTKFSLNEKVAYGCQSGFTTKERHERGETQCLEDGWRPEPKCIKTCPKPAEENANFPSSKTTYLLNDILSYECKDGFQTVTETSEGQTQCTENGWDPNPVCLPIECEGLSLENGLINKRQDKYVNGEVIQFSCLKKYKRVGPDSAQCYYFGWYPQPPICKATVKPCVQPNSTIPHGSADGVLHEEYQHGEKVVYECNVGFAMTGSNTIECVDGKWTSLPSCTGKSLMQEQTVYRDLCADKPFPIDLYIGEHWKWRMSINFHNRCKCFPLLYNLSPMFKSKLLDVQYHISHTANYSCHSGSYATKCVHGKWPPELLCPELCPPPPQIPNAVKITEMRNYRSGEEVSFTCMEHFVRKGPQKITCEGGRWQTPPRCVDKRCGDPPPIPHGEAKSGASRKYDPGETVEYISAVKVLKLMDQVLLHVEIWGGLNYQVAKVGWRQFPKSPYLFISSTHSDANCREPPVVDNADIVEERAEPYQPGHELHYQCHEGFEISGSNTIRCENKVWSTLPKCEDATCPPPPAVLNGRINGHRKAKYMPLEKVSYRCDSPYSLFGPATTMCLKKEWTDIPECKVAGGRCDRPPSIDNGDILEMAKSEYMSGEKVHYKCQNLYRMEGTAEVECHNGHWTQPPTCIAPCTASEDDMKINNIRLRWRGDPKVYSESGDRVEFACRSGYDPDPSSPPFAARCVDGRFEYPRCIRQLKHQSFPGILTTSLTGAELHSPTTVPSQHHFRFKIGPLGRGLDWNSSAPAKVMPNENCNDLKVDSREQMTEERYGKGGSTGNNHGKATRLKVIKPASSDKA</sequence>
<feature type="disulfide bond" evidence="4">
    <location>
        <begin position="1056"/>
        <end position="1099"/>
    </location>
</feature>
<organism evidence="7 8">
    <name type="scientific">Phrynocephalus forsythii</name>
    <dbReference type="NCBI Taxonomy" id="171643"/>
    <lineage>
        <taxon>Eukaryota</taxon>
        <taxon>Metazoa</taxon>
        <taxon>Chordata</taxon>
        <taxon>Craniata</taxon>
        <taxon>Vertebrata</taxon>
        <taxon>Euteleostomi</taxon>
        <taxon>Lepidosauria</taxon>
        <taxon>Squamata</taxon>
        <taxon>Bifurcata</taxon>
        <taxon>Unidentata</taxon>
        <taxon>Episquamata</taxon>
        <taxon>Toxicofera</taxon>
        <taxon>Iguania</taxon>
        <taxon>Acrodonta</taxon>
        <taxon>Agamidae</taxon>
        <taxon>Agaminae</taxon>
        <taxon>Phrynocephalus</taxon>
    </lineage>
</organism>
<feature type="region of interest" description="Disordered" evidence="5">
    <location>
        <begin position="1305"/>
        <end position="1340"/>
    </location>
</feature>
<keyword evidence="8" id="KW-1185">Reference proteome</keyword>
<dbReference type="InterPro" id="IPR000436">
    <property type="entry name" value="Sushi_SCR_CCP_dom"/>
</dbReference>
<dbReference type="OrthoDB" id="10051774at2759"/>
<evidence type="ECO:0000256" key="3">
    <source>
        <dbReference type="ARBA" id="ARBA00023157"/>
    </source>
</evidence>
<feature type="domain" description="Sushi" evidence="6">
    <location>
        <begin position="215"/>
        <end position="273"/>
    </location>
</feature>
<protein>
    <recommendedName>
        <fullName evidence="6">Sushi domain-containing protein</fullName>
    </recommendedName>
</protein>
<dbReference type="InterPro" id="IPR035976">
    <property type="entry name" value="Sushi/SCR/CCP_sf"/>
</dbReference>
<dbReference type="Gene3D" id="2.10.70.10">
    <property type="entry name" value="Complement Module, domain 1"/>
    <property type="match status" value="17"/>
</dbReference>
<keyword evidence="3 4" id="KW-1015">Disulfide bond</keyword>
<comment type="caution">
    <text evidence="4">Lacks conserved residue(s) required for the propagation of feature annotation.</text>
</comment>
<dbReference type="FunFam" id="2.10.70.10:FF:000060">
    <property type="entry name" value="Complement inhibitory factor H"/>
    <property type="match status" value="2"/>
</dbReference>
<feature type="domain" description="Sushi" evidence="6">
    <location>
        <begin position="644"/>
        <end position="701"/>
    </location>
</feature>
<dbReference type="GO" id="GO:0001851">
    <property type="term" value="F:complement component C3b binding"/>
    <property type="evidence" value="ECO:0007669"/>
    <property type="project" value="TreeGrafter"/>
</dbReference>
<dbReference type="InterPro" id="IPR051503">
    <property type="entry name" value="ComplSys_Reg/VirEntry_Med"/>
</dbReference>
<dbReference type="FunFam" id="2.10.70.10:FF:000026">
    <property type="entry name" value="Complement inhibitory factor H"/>
    <property type="match status" value="1"/>
</dbReference>
<evidence type="ECO:0000256" key="4">
    <source>
        <dbReference type="PROSITE-ProRule" id="PRU00302"/>
    </source>
</evidence>
<feature type="domain" description="Sushi" evidence="6">
    <location>
        <begin position="1054"/>
        <end position="1112"/>
    </location>
</feature>
<feature type="disulfide bond" evidence="4">
    <location>
        <begin position="217"/>
        <end position="260"/>
    </location>
</feature>
<feature type="disulfide bond" evidence="4">
    <location>
        <begin position="997"/>
        <end position="1040"/>
    </location>
</feature>
<feature type="domain" description="Sushi" evidence="6">
    <location>
        <begin position="704"/>
        <end position="763"/>
    </location>
</feature>
<dbReference type="PANTHER" id="PTHR45785:SF7">
    <property type="entry name" value="COMPLEMENT FACTOR H"/>
    <property type="match status" value="1"/>
</dbReference>
<gene>
    <name evidence="7" type="ORF">JRQ81_014561</name>
</gene>
<feature type="non-terminal residue" evidence="7">
    <location>
        <position position="1340"/>
    </location>
</feature>
<feature type="region of interest" description="Disordered" evidence="5">
    <location>
        <begin position="918"/>
        <end position="937"/>
    </location>
</feature>
<dbReference type="CDD" id="cd00033">
    <property type="entry name" value="CCP"/>
    <property type="match status" value="11"/>
</dbReference>
<feature type="domain" description="Sushi" evidence="6">
    <location>
        <begin position="460"/>
        <end position="519"/>
    </location>
</feature>
<feature type="compositionally biased region" description="Basic and acidic residues" evidence="5">
    <location>
        <begin position="1305"/>
        <end position="1314"/>
    </location>
</feature>
<evidence type="ECO:0000313" key="7">
    <source>
        <dbReference type="EMBL" id="KAJ7332381.1"/>
    </source>
</evidence>
<feature type="domain" description="Sushi" evidence="6">
    <location>
        <begin position="584"/>
        <end position="643"/>
    </location>
</feature>
<dbReference type="Pfam" id="PF00084">
    <property type="entry name" value="Sushi"/>
    <property type="match status" value="13"/>
</dbReference>
<name>A0A9Q0XXX1_9SAUR</name>
<dbReference type="PANTHER" id="PTHR45785">
    <property type="entry name" value="COMPLEMENT FACTOR H-RELATED"/>
    <property type="match status" value="1"/>
</dbReference>
<feature type="domain" description="Sushi" evidence="6">
    <location>
        <begin position="91"/>
        <end position="148"/>
    </location>
</feature>
<evidence type="ECO:0000256" key="5">
    <source>
        <dbReference type="SAM" id="MobiDB-lite"/>
    </source>
</evidence>
<dbReference type="SUPFAM" id="SSF57535">
    <property type="entry name" value="Complement control module/SCR domain"/>
    <property type="match status" value="16"/>
</dbReference>
<proteinExistence type="predicted"/>
<dbReference type="PROSITE" id="PS50923">
    <property type="entry name" value="SUSHI"/>
    <property type="match status" value="10"/>
</dbReference>
<dbReference type="GO" id="GO:0005615">
    <property type="term" value="C:extracellular space"/>
    <property type="evidence" value="ECO:0007669"/>
    <property type="project" value="TreeGrafter"/>
</dbReference>
<feature type="domain" description="Sushi" evidence="6">
    <location>
        <begin position="995"/>
        <end position="1053"/>
    </location>
</feature>
<accession>A0A9Q0XXX1</accession>
<dbReference type="GO" id="GO:0006956">
    <property type="term" value="P:complement activation"/>
    <property type="evidence" value="ECO:0007669"/>
    <property type="project" value="TreeGrafter"/>
</dbReference>
<dbReference type="SMART" id="SM00032">
    <property type="entry name" value="CCP"/>
    <property type="match status" value="18"/>
</dbReference>
<evidence type="ECO:0000256" key="1">
    <source>
        <dbReference type="ARBA" id="ARBA00022659"/>
    </source>
</evidence>
<reference evidence="7" key="1">
    <citation type="journal article" date="2023" name="DNA Res.">
        <title>Chromosome-level genome assembly of Phrynocephalus forsythii using third-generation DNA sequencing and Hi-C analysis.</title>
        <authorList>
            <person name="Qi Y."/>
            <person name="Zhao W."/>
            <person name="Zhao Y."/>
            <person name="Niu C."/>
            <person name="Cao S."/>
            <person name="Zhang Y."/>
        </authorList>
    </citation>
    <scope>NUCLEOTIDE SEQUENCE</scope>
    <source>
        <tissue evidence="7">Muscle</tissue>
    </source>
</reference>
<evidence type="ECO:0000256" key="2">
    <source>
        <dbReference type="ARBA" id="ARBA00022729"/>
    </source>
</evidence>
<keyword evidence="2" id="KW-0732">Signal</keyword>
<evidence type="ECO:0000313" key="8">
    <source>
        <dbReference type="Proteomes" id="UP001142489"/>
    </source>
</evidence>